<dbReference type="SMART" id="SM00355">
    <property type="entry name" value="ZnF_C2H2"/>
    <property type="match status" value="4"/>
</dbReference>
<feature type="region of interest" description="Disordered" evidence="2">
    <location>
        <begin position="549"/>
        <end position="578"/>
    </location>
</feature>
<evidence type="ECO:0000313" key="4">
    <source>
        <dbReference type="EMBL" id="KAK5084240.1"/>
    </source>
</evidence>
<dbReference type="SUPFAM" id="SSF57903">
    <property type="entry name" value="FYVE/PHD zinc finger"/>
    <property type="match status" value="1"/>
</dbReference>
<keyword evidence="5" id="KW-1185">Reference proteome</keyword>
<organism evidence="4 5">
    <name type="scientific">Lithohypha guttulata</name>
    <dbReference type="NCBI Taxonomy" id="1690604"/>
    <lineage>
        <taxon>Eukaryota</taxon>
        <taxon>Fungi</taxon>
        <taxon>Dikarya</taxon>
        <taxon>Ascomycota</taxon>
        <taxon>Pezizomycotina</taxon>
        <taxon>Eurotiomycetes</taxon>
        <taxon>Chaetothyriomycetidae</taxon>
        <taxon>Chaetothyriales</taxon>
        <taxon>Trichomeriaceae</taxon>
        <taxon>Lithohypha</taxon>
    </lineage>
</organism>
<evidence type="ECO:0000256" key="2">
    <source>
        <dbReference type="SAM" id="MobiDB-lite"/>
    </source>
</evidence>
<keyword evidence="1" id="KW-0862">Zinc</keyword>
<accession>A0AAN7YF51</accession>
<reference evidence="4 5" key="1">
    <citation type="submission" date="2023-08" db="EMBL/GenBank/DDBJ databases">
        <title>Black Yeasts Isolated from many extreme environments.</title>
        <authorList>
            <person name="Coleine C."/>
            <person name="Stajich J.E."/>
            <person name="Selbmann L."/>
        </authorList>
    </citation>
    <scope>NUCLEOTIDE SEQUENCE [LARGE SCALE GENOMIC DNA]</scope>
    <source>
        <strain evidence="4 5">CCFEE 5910</strain>
    </source>
</reference>
<feature type="compositionally biased region" description="Polar residues" evidence="2">
    <location>
        <begin position="187"/>
        <end position="215"/>
    </location>
</feature>
<evidence type="ECO:0000259" key="3">
    <source>
        <dbReference type="PROSITE" id="PS50157"/>
    </source>
</evidence>
<feature type="compositionally biased region" description="Low complexity" evidence="2">
    <location>
        <begin position="148"/>
        <end position="160"/>
    </location>
</feature>
<dbReference type="PANTHER" id="PTHR46179">
    <property type="entry name" value="ZINC FINGER PROTEIN"/>
    <property type="match status" value="1"/>
</dbReference>
<dbReference type="InterPro" id="IPR011011">
    <property type="entry name" value="Znf_FYVE_PHD"/>
</dbReference>
<dbReference type="EMBL" id="JAVRRJ010000005">
    <property type="protein sequence ID" value="KAK5084240.1"/>
    <property type="molecule type" value="Genomic_DNA"/>
</dbReference>
<dbReference type="InterPro" id="IPR013087">
    <property type="entry name" value="Znf_C2H2_type"/>
</dbReference>
<dbReference type="InterPro" id="IPR051061">
    <property type="entry name" value="Zinc_finger_trans_reg"/>
</dbReference>
<dbReference type="GO" id="GO:0008270">
    <property type="term" value="F:zinc ion binding"/>
    <property type="evidence" value="ECO:0007669"/>
    <property type="project" value="UniProtKB-KW"/>
</dbReference>
<feature type="compositionally biased region" description="Low complexity" evidence="2">
    <location>
        <begin position="1"/>
        <end position="14"/>
    </location>
</feature>
<protein>
    <recommendedName>
        <fullName evidence="3">C2H2-type domain-containing protein</fullName>
    </recommendedName>
</protein>
<feature type="compositionally biased region" description="Polar residues" evidence="2">
    <location>
        <begin position="557"/>
        <end position="572"/>
    </location>
</feature>
<feature type="region of interest" description="Disordered" evidence="2">
    <location>
        <begin position="1"/>
        <end position="60"/>
    </location>
</feature>
<dbReference type="PROSITE" id="PS00028">
    <property type="entry name" value="ZINC_FINGER_C2H2_1"/>
    <property type="match status" value="2"/>
</dbReference>
<keyword evidence="1" id="KW-0479">Metal-binding</keyword>
<dbReference type="PROSITE" id="PS50157">
    <property type="entry name" value="ZINC_FINGER_C2H2_2"/>
    <property type="match status" value="1"/>
</dbReference>
<comment type="caution">
    <text evidence="4">The sequence shown here is derived from an EMBL/GenBank/DDBJ whole genome shotgun (WGS) entry which is preliminary data.</text>
</comment>
<dbReference type="GO" id="GO:0006357">
    <property type="term" value="P:regulation of transcription by RNA polymerase II"/>
    <property type="evidence" value="ECO:0007669"/>
    <property type="project" value="TreeGrafter"/>
</dbReference>
<feature type="region of interest" description="Disordered" evidence="2">
    <location>
        <begin position="760"/>
        <end position="792"/>
    </location>
</feature>
<feature type="region of interest" description="Disordered" evidence="2">
    <location>
        <begin position="804"/>
        <end position="824"/>
    </location>
</feature>
<proteinExistence type="predicted"/>
<feature type="domain" description="C2H2-type" evidence="3">
    <location>
        <begin position="578"/>
        <end position="607"/>
    </location>
</feature>
<feature type="region of interest" description="Disordered" evidence="2">
    <location>
        <begin position="148"/>
        <end position="264"/>
    </location>
</feature>
<feature type="compositionally biased region" description="Acidic residues" evidence="2">
    <location>
        <begin position="779"/>
        <end position="791"/>
    </location>
</feature>
<name>A0AAN7YF51_9EURO</name>
<dbReference type="Gene3D" id="3.30.160.60">
    <property type="entry name" value="Classic Zinc Finger"/>
    <property type="match status" value="2"/>
</dbReference>
<feature type="compositionally biased region" description="Polar residues" evidence="2">
    <location>
        <begin position="225"/>
        <end position="236"/>
    </location>
</feature>
<evidence type="ECO:0000256" key="1">
    <source>
        <dbReference type="PROSITE-ProRule" id="PRU00042"/>
    </source>
</evidence>
<dbReference type="AlphaFoldDB" id="A0AAN7YF51"/>
<gene>
    <name evidence="4" type="ORF">LTR05_005316</name>
</gene>
<sequence length="931" mass="105079">MSLPSDSGYGSSSLQGRRAKPTQPQDTYQHRRSIDPYNHGVPGQFSAYRDDAQSSVSGLNTMPEEDDLLLLMMTHTEEDAIDPTTLDSTSQLMYTTGGMELDSSTPQLRRSNALELSQNHTSTSFNLQMGRLADLDFANFACGDTTMKRSQPLQSQSQLRTSRKRARTDADAQAAFHEHIPPVSPYGSCQSQSAQPTWVSRPSRSTPFQTSQASVYPQPDKSNHRQQSSYFDQRSTFIPALQDLQPPSSKGHNKAKTSRKEATHGCSLCPPGKVFRTINDLDRHRKTFHGMLKKGDKIFRCRVSGCKEPNKVWARFDNFKQHVTRMHGTKYESCVEEMEEQYDIDVHGPVEPSKSRKSSQNTSVQATQHLTDQAVGGLTLQRRDLLNIETSGGFVSPDGTLMSTDTSVENRDSFSLRASPFNGPNNSLNVPKIPSGCPRKPQPHSVANPETCSRQREELQEQNMNFVSLAVEPHTAVLGFMGEGAQPLETNVWTAQTLYDDQSTTRHPTLNLDSAHEGTPQRFSALLECVRNLSADERQHFQLALESSRLSVPGASQPGSAKSNKASQSSTADSDKSLKCNKEGCKKMFSKQSDLHKHQKRHDKKYGCTFDNCYKRFGTKWEWKRHEYGQHVQFEEWRCQYPKISGDKLCATHFDDKEKFVAHLEAEHRMTAREAEEKSNECRLAKRWLESYWCGFCNKIVRSETNFGAQMDEERYNHIANHIDTTNSAKHEMDAWIELRGGGKSKEELYEKYKEEKEKQALKSKANSESIETQAQQPTEEEDAPAEDDDLSFGAGNILAMEDDDHAFFRRPDSSSAAPRRRSSTVTNIPGIMVSAAEEPYAEMEMARAYPEQQPQPLSDLRHHMHMHQMDSNRICCHCKQPDAPNRDLSQCTNCTHIFCSGCQLEPFLHPGSQIQDSHFEDMLLSLSGQY</sequence>
<dbReference type="Proteomes" id="UP001309876">
    <property type="component" value="Unassembled WGS sequence"/>
</dbReference>
<dbReference type="PANTHER" id="PTHR46179:SF19">
    <property type="entry name" value="C2H2 FINGER DOMAIN TRANSCRIPTION FACTOR (EUROFUNG)-RELATED"/>
    <property type="match status" value="1"/>
</dbReference>
<dbReference type="GO" id="GO:0005634">
    <property type="term" value="C:nucleus"/>
    <property type="evidence" value="ECO:0007669"/>
    <property type="project" value="TreeGrafter"/>
</dbReference>
<evidence type="ECO:0000313" key="5">
    <source>
        <dbReference type="Proteomes" id="UP001309876"/>
    </source>
</evidence>
<keyword evidence="1" id="KW-0863">Zinc-finger</keyword>